<dbReference type="GO" id="GO:0007165">
    <property type="term" value="P:signal transduction"/>
    <property type="evidence" value="ECO:0007669"/>
    <property type="project" value="TreeGrafter"/>
</dbReference>
<sequence length="282" mass="31247">MSTTETELEIISGGCTGLIKLRADGAFVEKAPHANPDWLQESLQDLRREYGAYRRLPPHPRLLRLHADGTPEKLVLPYLRNGSLHNFLRPSRFTSSGSAAPLGSSPAPGWTIPPSQRLQFAADAAEGLSMLHSAKIIHADLNSWNFLVDDDYRLCIIDFSGSTIDGSPGSGFEGYRYRLPRAYDAPSTVRTDLFALGSVLYEIVTGEMPYEKYEDQDVVRCFEQGLFPPTQDVLLGRIVLGCWKGAYESAEAVREDIVLEQSRISSSRDGDYLVGQVDGRVH</sequence>
<dbReference type="GO" id="GO:0005524">
    <property type="term" value="F:ATP binding"/>
    <property type="evidence" value="ECO:0007669"/>
    <property type="project" value="InterPro"/>
</dbReference>
<dbReference type="Proteomes" id="UP000033647">
    <property type="component" value="Unassembled WGS sequence"/>
</dbReference>
<dbReference type="Pfam" id="PF07714">
    <property type="entry name" value="PK_Tyr_Ser-Thr"/>
    <property type="match status" value="1"/>
</dbReference>
<dbReference type="GO" id="GO:0005737">
    <property type="term" value="C:cytoplasm"/>
    <property type="evidence" value="ECO:0007669"/>
    <property type="project" value="TreeGrafter"/>
</dbReference>
<dbReference type="SUPFAM" id="SSF56112">
    <property type="entry name" value="Protein kinase-like (PK-like)"/>
    <property type="match status" value="1"/>
</dbReference>
<reference evidence="2 3" key="1">
    <citation type="submission" date="2015-03" db="EMBL/GenBank/DDBJ databases">
        <title>RNA-seq based gene annotation and comparative genomics of four Zymoseptoria species reveal species-specific pathogenicity related genes and transposable element activity.</title>
        <authorList>
            <person name="Grandaubert J."/>
            <person name="Bhattacharyya A."/>
            <person name="Stukenbrock E.H."/>
        </authorList>
    </citation>
    <scope>NUCLEOTIDE SEQUENCE [LARGE SCALE GENOMIC DNA]</scope>
    <source>
        <strain evidence="2 3">Zb18110</strain>
    </source>
</reference>
<dbReference type="EMBL" id="LAFY01004306">
    <property type="protein sequence ID" value="KJX93260.1"/>
    <property type="molecule type" value="Genomic_DNA"/>
</dbReference>
<proteinExistence type="predicted"/>
<dbReference type="PANTHER" id="PTHR23257">
    <property type="entry name" value="SERINE-THREONINE PROTEIN KINASE"/>
    <property type="match status" value="1"/>
</dbReference>
<dbReference type="OrthoDB" id="1668230at2759"/>
<dbReference type="PROSITE" id="PS50011">
    <property type="entry name" value="PROTEIN_KINASE_DOM"/>
    <property type="match status" value="1"/>
</dbReference>
<dbReference type="GO" id="GO:0004672">
    <property type="term" value="F:protein kinase activity"/>
    <property type="evidence" value="ECO:0007669"/>
    <property type="project" value="InterPro"/>
</dbReference>
<dbReference type="InterPro" id="IPR001245">
    <property type="entry name" value="Ser-Thr/Tyr_kinase_cat_dom"/>
</dbReference>
<dbReference type="STRING" id="1047168.A0A0F4GAL7"/>
<dbReference type="InterPro" id="IPR000719">
    <property type="entry name" value="Prot_kinase_dom"/>
</dbReference>
<evidence type="ECO:0000313" key="3">
    <source>
        <dbReference type="Proteomes" id="UP000033647"/>
    </source>
</evidence>
<gene>
    <name evidence="2" type="ORF">TI39_contig4347g00003</name>
</gene>
<dbReference type="InterPro" id="IPR050167">
    <property type="entry name" value="Ser_Thr_protein_kinase"/>
</dbReference>
<organism evidence="2 3">
    <name type="scientific">Zymoseptoria brevis</name>
    <dbReference type="NCBI Taxonomy" id="1047168"/>
    <lineage>
        <taxon>Eukaryota</taxon>
        <taxon>Fungi</taxon>
        <taxon>Dikarya</taxon>
        <taxon>Ascomycota</taxon>
        <taxon>Pezizomycotina</taxon>
        <taxon>Dothideomycetes</taxon>
        <taxon>Dothideomycetidae</taxon>
        <taxon>Mycosphaerellales</taxon>
        <taxon>Mycosphaerellaceae</taxon>
        <taxon>Zymoseptoria</taxon>
    </lineage>
</organism>
<keyword evidence="3" id="KW-1185">Reference proteome</keyword>
<dbReference type="AlphaFoldDB" id="A0A0F4GAL7"/>
<dbReference type="InterPro" id="IPR011009">
    <property type="entry name" value="Kinase-like_dom_sf"/>
</dbReference>
<dbReference type="Gene3D" id="1.10.510.10">
    <property type="entry name" value="Transferase(Phosphotransferase) domain 1"/>
    <property type="match status" value="1"/>
</dbReference>
<name>A0A0F4GAL7_9PEZI</name>
<feature type="domain" description="Protein kinase" evidence="1">
    <location>
        <begin position="5"/>
        <end position="282"/>
    </location>
</feature>
<evidence type="ECO:0000259" key="1">
    <source>
        <dbReference type="PROSITE" id="PS50011"/>
    </source>
</evidence>
<evidence type="ECO:0000313" key="2">
    <source>
        <dbReference type="EMBL" id="KJX93260.1"/>
    </source>
</evidence>
<accession>A0A0F4GAL7</accession>
<protein>
    <recommendedName>
        <fullName evidence="1">Protein kinase domain-containing protein</fullName>
    </recommendedName>
</protein>
<comment type="caution">
    <text evidence="2">The sequence shown here is derived from an EMBL/GenBank/DDBJ whole genome shotgun (WGS) entry which is preliminary data.</text>
</comment>